<dbReference type="EMBL" id="CAJVCH010116926">
    <property type="protein sequence ID" value="CAG7725050.1"/>
    <property type="molecule type" value="Genomic_DNA"/>
</dbReference>
<dbReference type="PANTHER" id="PTHR46673:SF1">
    <property type="entry name" value="4F2 CELL-SURFACE ANTIGEN HEAVY CHAIN"/>
    <property type="match status" value="1"/>
</dbReference>
<dbReference type="InterPro" id="IPR042280">
    <property type="entry name" value="SLC3A2"/>
</dbReference>
<keyword evidence="1" id="KW-0472">Membrane</keyword>
<dbReference type="GO" id="GO:1903801">
    <property type="term" value="P:L-leucine import across plasma membrane"/>
    <property type="evidence" value="ECO:0007669"/>
    <property type="project" value="TreeGrafter"/>
</dbReference>
<protein>
    <recommendedName>
        <fullName evidence="2">Solute carrier family 3 member 2 N-terminal domain-containing protein</fullName>
    </recommendedName>
</protein>
<dbReference type="OrthoDB" id="204980at2759"/>
<dbReference type="Pfam" id="PF16028">
    <property type="entry name" value="SLC3A2_N"/>
    <property type="match status" value="1"/>
</dbReference>
<dbReference type="PANTHER" id="PTHR46673">
    <property type="entry name" value="4F2 CELL-SURFACE ANTIGEN HEAVY CHAIN"/>
    <property type="match status" value="1"/>
</dbReference>
<dbReference type="InterPro" id="IPR031984">
    <property type="entry name" value="SLC3A2_N"/>
</dbReference>
<feature type="transmembrane region" description="Helical" evidence="1">
    <location>
        <begin position="41"/>
        <end position="63"/>
    </location>
</feature>
<dbReference type="GO" id="GO:0015190">
    <property type="term" value="F:L-leucine transmembrane transporter activity"/>
    <property type="evidence" value="ECO:0007669"/>
    <property type="project" value="TreeGrafter"/>
</dbReference>
<keyword evidence="1" id="KW-0812">Transmembrane</keyword>
<proteinExistence type="predicted"/>
<dbReference type="GO" id="GO:0015173">
    <property type="term" value="F:aromatic amino acid transmembrane transporter activity"/>
    <property type="evidence" value="ECO:0007669"/>
    <property type="project" value="TreeGrafter"/>
</dbReference>
<evidence type="ECO:0000259" key="2">
    <source>
        <dbReference type="Pfam" id="PF16028"/>
    </source>
</evidence>
<name>A0A8J2KDG3_9HEXA</name>
<evidence type="ECO:0000313" key="4">
    <source>
        <dbReference type="Proteomes" id="UP000708208"/>
    </source>
</evidence>
<sequence length="96" mass="10492">MAGTAGRVELGGAYETPKFVGLGKEELMQVAGTPFWVRVRWTLFIVFWLVWLGLVAGAVVLILNAPKNEDEFTSTTDFTSSTAEMVVDGIVNSMLH</sequence>
<organism evidence="3 4">
    <name type="scientific">Allacma fusca</name>
    <dbReference type="NCBI Taxonomy" id="39272"/>
    <lineage>
        <taxon>Eukaryota</taxon>
        <taxon>Metazoa</taxon>
        <taxon>Ecdysozoa</taxon>
        <taxon>Arthropoda</taxon>
        <taxon>Hexapoda</taxon>
        <taxon>Collembola</taxon>
        <taxon>Symphypleona</taxon>
        <taxon>Sminthuridae</taxon>
        <taxon>Allacma</taxon>
    </lineage>
</organism>
<dbReference type="GO" id="GO:0015823">
    <property type="term" value="P:phenylalanine transport"/>
    <property type="evidence" value="ECO:0007669"/>
    <property type="project" value="TreeGrafter"/>
</dbReference>
<comment type="caution">
    <text evidence="3">The sequence shown here is derived from an EMBL/GenBank/DDBJ whole genome shotgun (WGS) entry which is preliminary data.</text>
</comment>
<dbReference type="GO" id="GO:0016323">
    <property type="term" value="C:basolateral plasma membrane"/>
    <property type="evidence" value="ECO:0007669"/>
    <property type="project" value="TreeGrafter"/>
</dbReference>
<keyword evidence="1" id="KW-1133">Transmembrane helix</keyword>
<dbReference type="GO" id="GO:0016324">
    <property type="term" value="C:apical plasma membrane"/>
    <property type="evidence" value="ECO:0007669"/>
    <property type="project" value="TreeGrafter"/>
</dbReference>
<dbReference type="Proteomes" id="UP000708208">
    <property type="component" value="Unassembled WGS sequence"/>
</dbReference>
<evidence type="ECO:0000256" key="1">
    <source>
        <dbReference type="SAM" id="Phobius"/>
    </source>
</evidence>
<dbReference type="GO" id="GO:0015180">
    <property type="term" value="F:L-alanine transmembrane transporter activity"/>
    <property type="evidence" value="ECO:0007669"/>
    <property type="project" value="TreeGrafter"/>
</dbReference>
<dbReference type="GO" id="GO:1904273">
    <property type="term" value="P:L-alanine import across plasma membrane"/>
    <property type="evidence" value="ECO:0007669"/>
    <property type="project" value="TreeGrafter"/>
</dbReference>
<gene>
    <name evidence="3" type="ORF">AFUS01_LOCUS14033</name>
</gene>
<accession>A0A8J2KDG3</accession>
<feature type="domain" description="Solute carrier family 3 member 2 N-terminal" evidence="2">
    <location>
        <begin position="15"/>
        <end position="71"/>
    </location>
</feature>
<keyword evidence="4" id="KW-1185">Reference proteome</keyword>
<evidence type="ECO:0000313" key="3">
    <source>
        <dbReference type="EMBL" id="CAG7725050.1"/>
    </source>
</evidence>
<reference evidence="3" key="1">
    <citation type="submission" date="2021-06" db="EMBL/GenBank/DDBJ databases">
        <authorList>
            <person name="Hodson N. C."/>
            <person name="Mongue J. A."/>
            <person name="Jaron S. K."/>
        </authorList>
    </citation>
    <scope>NUCLEOTIDE SEQUENCE</scope>
</reference>
<dbReference type="AlphaFoldDB" id="A0A8J2KDG3"/>